<keyword evidence="4" id="KW-1185">Reference proteome</keyword>
<feature type="chain" id="PRO_5045547589" evidence="3">
    <location>
        <begin position="28"/>
        <end position="399"/>
    </location>
</feature>
<feature type="signal peptide" evidence="3">
    <location>
        <begin position="1"/>
        <end position="27"/>
    </location>
</feature>
<dbReference type="Proteomes" id="UP000694888">
    <property type="component" value="Unplaced"/>
</dbReference>
<gene>
    <name evidence="5" type="primary">LOC101854661</name>
</gene>
<keyword evidence="2" id="KW-0472">Membrane</keyword>
<evidence type="ECO:0000313" key="5">
    <source>
        <dbReference type="RefSeq" id="XP_005105926.1"/>
    </source>
</evidence>
<organism evidence="4 5">
    <name type="scientific">Aplysia californica</name>
    <name type="common">California sea hare</name>
    <dbReference type="NCBI Taxonomy" id="6500"/>
    <lineage>
        <taxon>Eukaryota</taxon>
        <taxon>Metazoa</taxon>
        <taxon>Spiralia</taxon>
        <taxon>Lophotrochozoa</taxon>
        <taxon>Mollusca</taxon>
        <taxon>Gastropoda</taxon>
        <taxon>Heterobranchia</taxon>
        <taxon>Euthyneura</taxon>
        <taxon>Tectipleura</taxon>
        <taxon>Aplysiida</taxon>
        <taxon>Aplysioidea</taxon>
        <taxon>Aplysiidae</taxon>
        <taxon>Aplysia</taxon>
    </lineage>
</organism>
<feature type="compositionally biased region" description="Polar residues" evidence="1">
    <location>
        <begin position="244"/>
        <end position="261"/>
    </location>
</feature>
<evidence type="ECO:0000256" key="3">
    <source>
        <dbReference type="SAM" id="SignalP"/>
    </source>
</evidence>
<keyword evidence="2" id="KW-0812">Transmembrane</keyword>
<feature type="compositionally biased region" description="Polar residues" evidence="1">
    <location>
        <begin position="355"/>
        <end position="371"/>
    </location>
</feature>
<sequence>MTFDLPLHPVLVCGCLLLSLLSATVSAEPVSFCLIDKGPDELGNVTLTCPPDETIVFDEALLGTSQWGSCLITTDDCVEKTKIFDECDGLNNCTRLFKTFSSKCERTSTVLILSYSCAPSLVAIVKTTPPVSAIVTSRPTLSGVEDGGSYGSEGDPQPGNRDDGSDDEDIGLIIGCAVAAVVTIIMLLIAIIMVIRRLLQYYSTDKPDDQSKIVICMNSVCVKMDKLPCFSPSSSSSGGGQGHMKTTGSESGSDTELNKLSSAGPRVAPVGEECNLSAADRSRFETCPTAPPLEESRDNRHLTATSADVEAQRHLGGPAVNVNVVASGSQVSKNNAAESKNCPDKMSSWRKKGINNGSSSCDSKNNNNISPCGQEGNVSKFVPKYDAVAIPNTESGTGC</sequence>
<dbReference type="RefSeq" id="XP_005105926.1">
    <property type="nucleotide sequence ID" value="XM_005105869.3"/>
</dbReference>
<keyword evidence="2" id="KW-1133">Transmembrane helix</keyword>
<dbReference type="GeneID" id="101854661"/>
<evidence type="ECO:0000256" key="2">
    <source>
        <dbReference type="SAM" id="Phobius"/>
    </source>
</evidence>
<dbReference type="Gene3D" id="2.60.120.740">
    <property type="match status" value="1"/>
</dbReference>
<feature type="transmembrane region" description="Helical" evidence="2">
    <location>
        <begin position="170"/>
        <end position="195"/>
    </location>
</feature>
<dbReference type="InterPro" id="IPR043159">
    <property type="entry name" value="Lectin_gal-bd_sf"/>
</dbReference>
<evidence type="ECO:0000313" key="4">
    <source>
        <dbReference type="Proteomes" id="UP000694888"/>
    </source>
</evidence>
<reference evidence="5" key="1">
    <citation type="submission" date="2025-08" db="UniProtKB">
        <authorList>
            <consortium name="RefSeq"/>
        </authorList>
    </citation>
    <scope>IDENTIFICATION</scope>
</reference>
<proteinExistence type="predicted"/>
<feature type="region of interest" description="Disordered" evidence="1">
    <location>
        <begin position="332"/>
        <end position="378"/>
    </location>
</feature>
<keyword evidence="3" id="KW-0732">Signal</keyword>
<feature type="region of interest" description="Disordered" evidence="1">
    <location>
        <begin position="232"/>
        <end position="268"/>
    </location>
</feature>
<evidence type="ECO:0000256" key="1">
    <source>
        <dbReference type="SAM" id="MobiDB-lite"/>
    </source>
</evidence>
<protein>
    <submittedName>
        <fullName evidence="5">Uncharacterized protein LOC101854661 isoform X1</fullName>
    </submittedName>
</protein>
<dbReference type="CDD" id="cd22823">
    <property type="entry name" value="Gal_Rha_Lectin"/>
    <property type="match status" value="1"/>
</dbReference>
<name>A0ABM0K0K3_APLCA</name>
<feature type="region of interest" description="Disordered" evidence="1">
    <location>
        <begin position="139"/>
        <end position="165"/>
    </location>
</feature>
<accession>A0ABM0K0K3</accession>